<dbReference type="InterPro" id="IPR038765">
    <property type="entry name" value="Papain-like_cys_pep_sf"/>
</dbReference>
<organism evidence="2 3">
    <name type="scientific">Enterococcus larvae</name>
    <dbReference type="NCBI Taxonomy" id="2794352"/>
    <lineage>
        <taxon>Bacteria</taxon>
        <taxon>Bacillati</taxon>
        <taxon>Bacillota</taxon>
        <taxon>Bacilli</taxon>
        <taxon>Lactobacillales</taxon>
        <taxon>Enterococcaceae</taxon>
        <taxon>Enterococcus</taxon>
    </lineage>
</organism>
<dbReference type="EMBL" id="JAEDXU010000004">
    <property type="protein sequence ID" value="MBP1046393.1"/>
    <property type="molecule type" value="Genomic_DNA"/>
</dbReference>
<keyword evidence="3" id="KW-1185">Reference proteome</keyword>
<dbReference type="SUPFAM" id="SSF54001">
    <property type="entry name" value="Cysteine proteinases"/>
    <property type="match status" value="1"/>
</dbReference>
<proteinExistence type="predicted"/>
<name>A0ABS4CIY4_9ENTE</name>
<dbReference type="RefSeq" id="WP_209557216.1">
    <property type="nucleotide sequence ID" value="NZ_JAEDXU010000004.1"/>
</dbReference>
<protein>
    <recommendedName>
        <fullName evidence="1">Bacteriophage lysin domain-containing protein</fullName>
    </recommendedName>
</protein>
<evidence type="ECO:0000313" key="2">
    <source>
        <dbReference type="EMBL" id="MBP1046393.1"/>
    </source>
</evidence>
<dbReference type="Gene3D" id="3.90.1720.10">
    <property type="entry name" value="endopeptidase domain like (from Nostoc punctiforme)"/>
    <property type="match status" value="1"/>
</dbReference>
<evidence type="ECO:0000259" key="1">
    <source>
        <dbReference type="Pfam" id="PF05382"/>
    </source>
</evidence>
<dbReference type="InterPro" id="IPR008044">
    <property type="entry name" value="Phage_lysin"/>
</dbReference>
<feature type="domain" description="Bacteriophage lysin" evidence="1">
    <location>
        <begin position="6"/>
        <end position="143"/>
    </location>
</feature>
<gene>
    <name evidence="2" type="ORF">I6N96_08855</name>
</gene>
<comment type="caution">
    <text evidence="2">The sequence shown here is derived from an EMBL/GenBank/DDBJ whole genome shotgun (WGS) entry which is preliminary data.</text>
</comment>
<dbReference type="Proteomes" id="UP000673375">
    <property type="component" value="Unassembled WGS sequence"/>
</dbReference>
<sequence>MTVSRQQTIAWFDDRKGELTYSMYGSRNGSDGTADCSGSITQAVRDAGGVPYDYLYSTVTLAGYFEKNGYKRISVNQDWDAEAGDIILMSWGNDMSTSGGAGGHVGVMKDQTRFISVDYWTGGTIGTAVSEHVWNNYYAVQRPNYIEVWRPSGEGSANNNKIENMEGINMECILEKGNAQYYYNGTEIKGLANPDESKAIGDVYKAIHGKNITVVKVTDSELNSLLAVSKRKAI</sequence>
<dbReference type="Pfam" id="PF05382">
    <property type="entry name" value="Amidase_5"/>
    <property type="match status" value="1"/>
</dbReference>
<evidence type="ECO:0000313" key="3">
    <source>
        <dbReference type="Proteomes" id="UP000673375"/>
    </source>
</evidence>
<accession>A0ABS4CIY4</accession>
<reference evidence="2 3" key="1">
    <citation type="submission" date="2020-12" db="EMBL/GenBank/DDBJ databases">
        <title>Vagococcus allomyrinae sp. nov. and Enterococcus lavae sp. nov., isolated from the larvae of Allomyrina dichotoma.</title>
        <authorList>
            <person name="Lee S.D."/>
        </authorList>
    </citation>
    <scope>NUCLEOTIDE SEQUENCE [LARGE SCALE GENOMIC DNA]</scope>
    <source>
        <strain evidence="2 3">BWM-S5</strain>
    </source>
</reference>